<dbReference type="Proteomes" id="UP001408356">
    <property type="component" value="Unassembled WGS sequence"/>
</dbReference>
<name>A0ABR2V258_9PEZI</name>
<feature type="signal peptide" evidence="1">
    <location>
        <begin position="1"/>
        <end position="20"/>
    </location>
</feature>
<reference evidence="2 3" key="1">
    <citation type="journal article" date="2024" name="J. Plant Pathol.">
        <title>Sequence and assembly of the genome of Seiridium unicorne, isolate CBS 538.82, causal agent of cypress canker disease.</title>
        <authorList>
            <person name="Scali E."/>
            <person name="Rocca G.D."/>
            <person name="Danti R."/>
            <person name="Garbelotto M."/>
            <person name="Barberini S."/>
            <person name="Baroncelli R."/>
            <person name="Emiliani G."/>
        </authorList>
    </citation>
    <scope>NUCLEOTIDE SEQUENCE [LARGE SCALE GENOMIC DNA]</scope>
    <source>
        <strain evidence="2 3">BM-138-508</strain>
    </source>
</reference>
<keyword evidence="3" id="KW-1185">Reference proteome</keyword>
<feature type="chain" id="PRO_5047128771" evidence="1">
    <location>
        <begin position="21"/>
        <end position="112"/>
    </location>
</feature>
<organism evidence="2 3">
    <name type="scientific">Seiridium unicorne</name>
    <dbReference type="NCBI Taxonomy" id="138068"/>
    <lineage>
        <taxon>Eukaryota</taxon>
        <taxon>Fungi</taxon>
        <taxon>Dikarya</taxon>
        <taxon>Ascomycota</taxon>
        <taxon>Pezizomycotina</taxon>
        <taxon>Sordariomycetes</taxon>
        <taxon>Xylariomycetidae</taxon>
        <taxon>Amphisphaeriales</taxon>
        <taxon>Sporocadaceae</taxon>
        <taxon>Seiridium</taxon>
    </lineage>
</organism>
<evidence type="ECO:0000256" key="1">
    <source>
        <dbReference type="SAM" id="SignalP"/>
    </source>
</evidence>
<keyword evidence="1" id="KW-0732">Signal</keyword>
<sequence>MNLLANAFWCFACLASRRWAIERSPGCQALAAQEDKPDFAVSPIDADNDRKDIFNKYFNEDNRLLVRQVFKKIMGDPENPRDLDATGSNALGDIGIKEDSQTATTYIATVIM</sequence>
<evidence type="ECO:0000313" key="2">
    <source>
        <dbReference type="EMBL" id="KAK9420555.1"/>
    </source>
</evidence>
<dbReference type="EMBL" id="JARVKF010000224">
    <property type="protein sequence ID" value="KAK9420555.1"/>
    <property type="molecule type" value="Genomic_DNA"/>
</dbReference>
<accession>A0ABR2V258</accession>
<evidence type="ECO:0000313" key="3">
    <source>
        <dbReference type="Proteomes" id="UP001408356"/>
    </source>
</evidence>
<protein>
    <submittedName>
        <fullName evidence="2">Lysine-specific metallo-endopeptidase domain-containing protein</fullName>
    </submittedName>
</protein>
<gene>
    <name evidence="2" type="ORF">SUNI508_06295</name>
</gene>
<proteinExistence type="predicted"/>
<comment type="caution">
    <text evidence="2">The sequence shown here is derived from an EMBL/GenBank/DDBJ whole genome shotgun (WGS) entry which is preliminary data.</text>
</comment>